<organism evidence="1 2">
    <name type="scientific">Aphanomyces invadans</name>
    <dbReference type="NCBI Taxonomy" id="157072"/>
    <lineage>
        <taxon>Eukaryota</taxon>
        <taxon>Sar</taxon>
        <taxon>Stramenopiles</taxon>
        <taxon>Oomycota</taxon>
        <taxon>Saprolegniomycetes</taxon>
        <taxon>Saprolegniales</taxon>
        <taxon>Verrucalvaceae</taxon>
        <taxon>Aphanomyces</taxon>
    </lineage>
</organism>
<dbReference type="PANTHER" id="PTHR46512">
    <property type="entry name" value="PEPTIDYLPROLYL ISOMERASE"/>
    <property type="match status" value="1"/>
</dbReference>
<accession>A0A3R7A5Y2</accession>
<dbReference type="GO" id="GO:0016020">
    <property type="term" value="C:membrane"/>
    <property type="evidence" value="ECO:0007669"/>
    <property type="project" value="TreeGrafter"/>
</dbReference>
<dbReference type="SUPFAM" id="SSF48452">
    <property type="entry name" value="TPR-like"/>
    <property type="match status" value="1"/>
</dbReference>
<reference evidence="1 2" key="1">
    <citation type="submission" date="2018-08" db="EMBL/GenBank/DDBJ databases">
        <title>Aphanomyces genome sequencing and annotation.</title>
        <authorList>
            <person name="Minardi D."/>
            <person name="Oidtmann B."/>
            <person name="Van Der Giezen M."/>
            <person name="Studholme D.J."/>
        </authorList>
    </citation>
    <scope>NUCLEOTIDE SEQUENCE [LARGE SCALE GENOMIC DNA]</scope>
    <source>
        <strain evidence="1 2">NJM0002</strain>
    </source>
</reference>
<gene>
    <name evidence="1" type="ORF">DYB32_007892</name>
</gene>
<dbReference type="GO" id="GO:0005740">
    <property type="term" value="C:mitochondrial envelope"/>
    <property type="evidence" value="ECO:0007669"/>
    <property type="project" value="TreeGrafter"/>
</dbReference>
<dbReference type="PANTHER" id="PTHR46512:SF1">
    <property type="entry name" value="PEPTIDYLPROLYL ISOMERASE"/>
    <property type="match status" value="1"/>
</dbReference>
<evidence type="ECO:0000313" key="1">
    <source>
        <dbReference type="EMBL" id="RHY26990.1"/>
    </source>
</evidence>
<name>A0A3R7A5Y2_9STRA</name>
<protein>
    <submittedName>
        <fullName evidence="1">Uncharacterized protein</fullName>
    </submittedName>
</protein>
<dbReference type="GO" id="GO:0012505">
    <property type="term" value="C:endomembrane system"/>
    <property type="evidence" value="ECO:0007669"/>
    <property type="project" value="TreeGrafter"/>
</dbReference>
<dbReference type="GO" id="GO:0044183">
    <property type="term" value="F:protein folding chaperone"/>
    <property type="evidence" value="ECO:0007669"/>
    <property type="project" value="TreeGrafter"/>
</dbReference>
<dbReference type="EMBL" id="QUSY01000866">
    <property type="protein sequence ID" value="RHY26990.1"/>
    <property type="molecule type" value="Genomic_DNA"/>
</dbReference>
<dbReference type="Proteomes" id="UP000285060">
    <property type="component" value="Unassembled WGS sequence"/>
</dbReference>
<evidence type="ECO:0000313" key="2">
    <source>
        <dbReference type="Proteomes" id="UP000285060"/>
    </source>
</evidence>
<proteinExistence type="predicted"/>
<dbReference type="VEuPathDB" id="FungiDB:H310_12306"/>
<dbReference type="VEuPathDB" id="FungiDB:H310_05778"/>
<dbReference type="GO" id="GO:0005829">
    <property type="term" value="C:cytosol"/>
    <property type="evidence" value="ECO:0007669"/>
    <property type="project" value="TreeGrafter"/>
</dbReference>
<dbReference type="InterPro" id="IPR050754">
    <property type="entry name" value="FKBP4/5/8-like"/>
</dbReference>
<dbReference type="AlphaFoldDB" id="A0A3R7A5Y2"/>
<sequence length="241" mass="26724">MLDSINDTMGDGCKVELKRNVGNGVALDTYEIACLDTQAKIKTSVDRVALMDSSEKQGWIEHQRSKGNDLFKAGKYKEASDAYLEALTGLELGGADHDEVMRKVQHPITCNIVACMLKMESLTKPGTVNASVTLYRNILTIVRSRADAVGAQAMSHDVSKLLEAIRRAQIHSKRQHHDKRSFEKSMMKNIGSIYNDKKTPIATATLAKSSSTAHGWHHMAQTFFRCLARALESCFGKRKPN</sequence>
<comment type="caution">
    <text evidence="1">The sequence shown here is derived from an EMBL/GenBank/DDBJ whole genome shotgun (WGS) entry which is preliminary data.</text>
</comment>
<keyword evidence="2" id="KW-1185">Reference proteome</keyword>
<dbReference type="Gene3D" id="1.25.40.10">
    <property type="entry name" value="Tetratricopeptide repeat domain"/>
    <property type="match status" value="1"/>
</dbReference>
<dbReference type="InterPro" id="IPR011990">
    <property type="entry name" value="TPR-like_helical_dom_sf"/>
</dbReference>